<dbReference type="OrthoDB" id="6142015at2759"/>
<keyword evidence="3" id="KW-1185">Reference proteome</keyword>
<protein>
    <recommendedName>
        <fullName evidence="4">Viral A-type inclusion protein</fullName>
    </recommendedName>
</protein>
<comment type="caution">
    <text evidence="2">The sequence shown here is derived from an EMBL/GenBank/DDBJ whole genome shotgun (WGS) entry which is preliminary data.</text>
</comment>
<dbReference type="Proteomes" id="UP000023152">
    <property type="component" value="Unassembled WGS sequence"/>
</dbReference>
<evidence type="ECO:0008006" key="4">
    <source>
        <dbReference type="Google" id="ProtNLM"/>
    </source>
</evidence>
<feature type="non-terminal residue" evidence="2">
    <location>
        <position position="1071"/>
    </location>
</feature>
<name>X6MTY4_RETFI</name>
<sequence length="1071" mass="126145">RYLSAIPTGLNAFYEFCRKLDDQYISDMETKFEKEKNVLNDFSKEFQWLVDQVKNSLFHNIWKRHMLNPISTIADIIGVFKQANFEWDYLITKTKDNTLRYADLKMFTNIKSKAEIDILFSDPKLQEENIIPYLQNIKNAFCFLQTEAHWHLLKKATRIIQTAHKNRAIANAANDEKQQNVDEKWQDFIKIVDQSEKTKKEATITEVSEWYLECQHYLDNISHKKDVLESICKNQQKIQDLATNEIFADQSQFEFAMQRMDDSQNEKFRHLAATLREVNQNMKAKIWDMDFQSIYDLAKVILTLLEQSDNNFGSKLVKCLRIDFAEIFRLVKEGDQLSVIKGFAQFEQAGQTGKWVLDDYETMFGLHQLNAVPNFSAKIKSKMDKHEGLTLQFGKTALNCDRIENTLDQLKLGLTSEAKKKIEKIIFQYEICKDIYAIRIDYWERGGRDKKEKLILHARDPIDIFKKENKEWDNRLDKWKKECLSLRNAYPGLTYFTLNEAQHLIKKMHRISSFDCGCWDGLASKYILPYFQRLDSRLQNIASIVDEWKILSKEDKEPLQSLGKLSSKIWSNSENNKTTPNCLTQINQLCRGKPNLIIEREKGFAKVLNLNNDRRGCRMFATADIVVYQRRQQTKCTNTIALSVAKLLQHMLLKQAELRQMNPYLFVVISSNLENEIAITLQQFKCTFNTNETSLNMEDNLYTKEWSSFLDKRADRKSFVQLYKSENVGMGKTWRIKHDIEKEQKLKRIYVRFNSSTIDWDSTVSTFWQYHPCQFNEKIAIKKKRTKDELVVYHLDISSCVSKEMNDFLFQLLYLQHIDTDGCSFHVNPNMAFFIEIPSKFDSFPGTAADILYTLFPKSEFPTINVNEINNPFEFGEEAQYCIKWIKELKKSGWIWSTYSTSETPDIDPDIMFDLSAADCDNCIKSLFSRWPFNWSTRLIQQNPLQYTIFFKFLFTQFKILVDSKSLANRLVYNHPIQYKHETTNNAIEIAKELFFMDVNVKEKDTQFCLCQKWQSSKFFLINQDGSISLMISNENNVNDKEREFLKEAKFVLLCWKEEMSMSQRLWAWIS</sequence>
<organism evidence="2 3">
    <name type="scientific">Reticulomyxa filosa</name>
    <dbReference type="NCBI Taxonomy" id="46433"/>
    <lineage>
        <taxon>Eukaryota</taxon>
        <taxon>Sar</taxon>
        <taxon>Rhizaria</taxon>
        <taxon>Retaria</taxon>
        <taxon>Foraminifera</taxon>
        <taxon>Monothalamids</taxon>
        <taxon>Reticulomyxidae</taxon>
        <taxon>Reticulomyxa</taxon>
    </lineage>
</organism>
<feature type="coiled-coil region" evidence="1">
    <location>
        <begin position="462"/>
        <end position="489"/>
    </location>
</feature>
<dbReference type="EMBL" id="ASPP01018064">
    <property type="protein sequence ID" value="ETO16590.1"/>
    <property type="molecule type" value="Genomic_DNA"/>
</dbReference>
<dbReference type="AlphaFoldDB" id="X6MTY4"/>
<gene>
    <name evidence="2" type="ORF">RFI_20749</name>
</gene>
<evidence type="ECO:0000313" key="2">
    <source>
        <dbReference type="EMBL" id="ETO16590.1"/>
    </source>
</evidence>
<accession>X6MTY4</accession>
<feature type="non-terminal residue" evidence="2">
    <location>
        <position position="1"/>
    </location>
</feature>
<proteinExistence type="predicted"/>
<keyword evidence="1" id="KW-0175">Coiled coil</keyword>
<evidence type="ECO:0000313" key="3">
    <source>
        <dbReference type="Proteomes" id="UP000023152"/>
    </source>
</evidence>
<reference evidence="2 3" key="1">
    <citation type="journal article" date="2013" name="Curr. Biol.">
        <title>The Genome of the Foraminiferan Reticulomyxa filosa.</title>
        <authorList>
            <person name="Glockner G."/>
            <person name="Hulsmann N."/>
            <person name="Schleicher M."/>
            <person name="Noegel A.A."/>
            <person name="Eichinger L."/>
            <person name="Gallinger C."/>
            <person name="Pawlowski J."/>
            <person name="Sierra R."/>
            <person name="Euteneuer U."/>
            <person name="Pillet L."/>
            <person name="Moustafa A."/>
            <person name="Platzer M."/>
            <person name="Groth M."/>
            <person name="Szafranski K."/>
            <person name="Schliwa M."/>
        </authorList>
    </citation>
    <scope>NUCLEOTIDE SEQUENCE [LARGE SCALE GENOMIC DNA]</scope>
</reference>
<evidence type="ECO:0000256" key="1">
    <source>
        <dbReference type="SAM" id="Coils"/>
    </source>
</evidence>